<keyword evidence="12" id="KW-1185">Reference proteome</keyword>
<dbReference type="PRINTS" id="PR00398">
    <property type="entry name" value="STRDHORMONER"/>
</dbReference>
<name>A0A2T7P1X5_POMCA</name>
<dbReference type="CDD" id="cd06916">
    <property type="entry name" value="NR_DBD_like"/>
    <property type="match status" value="1"/>
</dbReference>
<dbReference type="PRINTS" id="PR00047">
    <property type="entry name" value="STROIDFINGER"/>
</dbReference>
<dbReference type="InterPro" id="IPR050234">
    <property type="entry name" value="Nuclear_hormone_rcpt_NR1"/>
</dbReference>
<dbReference type="STRING" id="400727.A0A2T7P1X5"/>
<accession>A0A2T7P1X5</accession>
<comment type="caution">
    <text evidence="11">The sequence shown here is derived from an EMBL/GenBank/DDBJ whole genome shotgun (WGS) entry which is preliminary data.</text>
</comment>
<dbReference type="Gene3D" id="1.10.565.10">
    <property type="entry name" value="Retinoid X Receptor"/>
    <property type="match status" value="1"/>
</dbReference>
<feature type="domain" description="Nuclear receptor" evidence="10">
    <location>
        <begin position="191"/>
        <end position="264"/>
    </location>
</feature>
<dbReference type="PROSITE" id="PS00031">
    <property type="entry name" value="NUCLEAR_REC_DBD_1"/>
    <property type="match status" value="1"/>
</dbReference>
<dbReference type="AlphaFoldDB" id="A0A2T7P1X5"/>
<dbReference type="GO" id="GO:0008270">
    <property type="term" value="F:zinc ion binding"/>
    <property type="evidence" value="ECO:0007669"/>
    <property type="project" value="UniProtKB-KW"/>
</dbReference>
<dbReference type="InterPro" id="IPR035500">
    <property type="entry name" value="NHR-like_dom_sf"/>
</dbReference>
<evidence type="ECO:0000256" key="7">
    <source>
        <dbReference type="ARBA" id="ARBA00023170"/>
    </source>
</evidence>
<dbReference type="GO" id="GO:0045944">
    <property type="term" value="P:positive regulation of transcription by RNA polymerase II"/>
    <property type="evidence" value="ECO:0007669"/>
    <property type="project" value="TreeGrafter"/>
</dbReference>
<evidence type="ECO:0000256" key="4">
    <source>
        <dbReference type="ARBA" id="ARBA00023015"/>
    </source>
</evidence>
<evidence type="ECO:0000256" key="5">
    <source>
        <dbReference type="ARBA" id="ARBA00023125"/>
    </source>
</evidence>
<dbReference type="GO" id="GO:0090575">
    <property type="term" value="C:RNA polymerase II transcription regulator complex"/>
    <property type="evidence" value="ECO:0007669"/>
    <property type="project" value="TreeGrafter"/>
</dbReference>
<feature type="compositionally biased region" description="Polar residues" evidence="9">
    <location>
        <begin position="173"/>
        <end position="184"/>
    </location>
</feature>
<dbReference type="InterPro" id="IPR013088">
    <property type="entry name" value="Znf_NHR/GATA"/>
</dbReference>
<dbReference type="PANTHER" id="PTHR24082">
    <property type="entry name" value="NUCLEAR HORMONE RECEPTOR"/>
    <property type="match status" value="1"/>
</dbReference>
<proteinExistence type="predicted"/>
<dbReference type="SMART" id="SM00399">
    <property type="entry name" value="ZnF_C4"/>
    <property type="match status" value="1"/>
</dbReference>
<evidence type="ECO:0000313" key="12">
    <source>
        <dbReference type="Proteomes" id="UP000245119"/>
    </source>
</evidence>
<keyword evidence="8" id="KW-0539">Nucleus</keyword>
<keyword evidence="3" id="KW-0862">Zinc</keyword>
<gene>
    <name evidence="11" type="ORF">C0Q70_12585</name>
</gene>
<keyword evidence="4" id="KW-0805">Transcription regulation</keyword>
<evidence type="ECO:0000313" key="11">
    <source>
        <dbReference type="EMBL" id="PVD27427.1"/>
    </source>
</evidence>
<dbReference type="GO" id="GO:0000978">
    <property type="term" value="F:RNA polymerase II cis-regulatory region sequence-specific DNA binding"/>
    <property type="evidence" value="ECO:0007669"/>
    <property type="project" value="TreeGrafter"/>
</dbReference>
<dbReference type="Gene3D" id="3.30.50.10">
    <property type="entry name" value="Erythroid Transcription Factor GATA-1, subunit A"/>
    <property type="match status" value="1"/>
</dbReference>
<sequence>MCSCASCVPTKPLFPFVHKEDEYRDLISSEASHSIRAAPSASSVSLVDRPTKDTTPDCKVPGIPPNQHTIQRNDLSDDSFNVGFDDSFKSVYLQSSLLLDPLASGDVNNIVDHSTRPTFRDTLYDLGNESQVINNFQTKQTVGLDPSYTSSSCPLDPNSKTDFRSKPAPTKVTKLSSGNDVTENSSNRKVLPPCRVCGNMASGFHYGVNTCEACKGFFRRSLKKGMALQCDSNCFVKGDKRSQCASCRFQRCLTLGMSKMAIKTGRYTHEKRTRDILEVRGLWGPDRPPSGATRQETLYRMLLTGLSKTNKYKCDPETSLASSYINFANSLPLFSTLSHEDQFWLLKSSWLEVLIFGDKLSIGRSSQDHNYQASSFHKLSRLQKNHGRHFERKFADVIRHVTNIRSISEEVERLASEGHRASVIKSCIDVRQGRPSQTRQRPVHMIASPLGN</sequence>
<reference evidence="11 12" key="1">
    <citation type="submission" date="2018-04" db="EMBL/GenBank/DDBJ databases">
        <title>The genome of golden apple snail Pomacea canaliculata provides insight into stress tolerance and invasive adaptation.</title>
        <authorList>
            <person name="Liu C."/>
            <person name="Liu B."/>
            <person name="Ren Y."/>
            <person name="Zhang Y."/>
            <person name="Wang H."/>
            <person name="Li S."/>
            <person name="Jiang F."/>
            <person name="Yin L."/>
            <person name="Zhang G."/>
            <person name="Qian W."/>
            <person name="Fan W."/>
        </authorList>
    </citation>
    <scope>NUCLEOTIDE SEQUENCE [LARGE SCALE GENOMIC DNA]</scope>
    <source>
        <strain evidence="11">SZHN2017</strain>
        <tissue evidence="11">Muscle</tissue>
    </source>
</reference>
<dbReference type="SUPFAM" id="SSF48508">
    <property type="entry name" value="Nuclear receptor ligand-binding domain"/>
    <property type="match status" value="1"/>
</dbReference>
<keyword evidence="6" id="KW-0804">Transcription</keyword>
<dbReference type="InterPro" id="IPR001628">
    <property type="entry name" value="Znf_hrmn_rcpt"/>
</dbReference>
<evidence type="ECO:0000256" key="3">
    <source>
        <dbReference type="ARBA" id="ARBA00022833"/>
    </source>
</evidence>
<protein>
    <recommendedName>
        <fullName evidence="10">Nuclear receptor domain-containing protein</fullName>
    </recommendedName>
</protein>
<feature type="region of interest" description="Disordered" evidence="9">
    <location>
        <begin position="433"/>
        <end position="452"/>
    </location>
</feature>
<organism evidence="11 12">
    <name type="scientific">Pomacea canaliculata</name>
    <name type="common">Golden apple snail</name>
    <dbReference type="NCBI Taxonomy" id="400727"/>
    <lineage>
        <taxon>Eukaryota</taxon>
        <taxon>Metazoa</taxon>
        <taxon>Spiralia</taxon>
        <taxon>Lophotrochozoa</taxon>
        <taxon>Mollusca</taxon>
        <taxon>Gastropoda</taxon>
        <taxon>Caenogastropoda</taxon>
        <taxon>Architaenioglossa</taxon>
        <taxon>Ampullarioidea</taxon>
        <taxon>Ampullariidae</taxon>
        <taxon>Pomacea</taxon>
    </lineage>
</organism>
<dbReference type="GO" id="GO:0030154">
    <property type="term" value="P:cell differentiation"/>
    <property type="evidence" value="ECO:0007669"/>
    <property type="project" value="TreeGrafter"/>
</dbReference>
<dbReference type="SUPFAM" id="SSF57716">
    <property type="entry name" value="Glucocorticoid receptor-like (DNA-binding domain)"/>
    <property type="match status" value="1"/>
</dbReference>
<dbReference type="PANTHER" id="PTHR24082:SF473">
    <property type="entry name" value="ECDYSONE-INDUCED PROTEIN 75B, ISOFORM B"/>
    <property type="match status" value="1"/>
</dbReference>
<keyword evidence="2" id="KW-0863">Zinc-finger</keyword>
<dbReference type="InterPro" id="IPR001723">
    <property type="entry name" value="Nuclear_hrmn_rcpt"/>
</dbReference>
<evidence type="ECO:0000256" key="9">
    <source>
        <dbReference type="SAM" id="MobiDB-lite"/>
    </source>
</evidence>
<keyword evidence="7" id="KW-0675">Receptor</keyword>
<keyword evidence="1" id="KW-0479">Metal-binding</keyword>
<dbReference type="EMBL" id="PZQS01000007">
    <property type="protein sequence ID" value="PVD27427.1"/>
    <property type="molecule type" value="Genomic_DNA"/>
</dbReference>
<keyword evidence="5" id="KW-0238">DNA-binding</keyword>
<dbReference type="PROSITE" id="PS51030">
    <property type="entry name" value="NUCLEAR_REC_DBD_2"/>
    <property type="match status" value="1"/>
</dbReference>
<evidence type="ECO:0000256" key="6">
    <source>
        <dbReference type="ARBA" id="ARBA00023163"/>
    </source>
</evidence>
<evidence type="ECO:0000256" key="8">
    <source>
        <dbReference type="ARBA" id="ARBA00023242"/>
    </source>
</evidence>
<dbReference type="OrthoDB" id="5771769at2759"/>
<dbReference type="Pfam" id="PF00105">
    <property type="entry name" value="zf-C4"/>
    <property type="match status" value="1"/>
</dbReference>
<feature type="region of interest" description="Disordered" evidence="9">
    <location>
        <begin position="145"/>
        <end position="184"/>
    </location>
</feature>
<dbReference type="GO" id="GO:0000122">
    <property type="term" value="P:negative regulation of transcription by RNA polymerase II"/>
    <property type="evidence" value="ECO:0007669"/>
    <property type="project" value="TreeGrafter"/>
</dbReference>
<dbReference type="Proteomes" id="UP000245119">
    <property type="component" value="Linkage Group LG7"/>
</dbReference>
<dbReference type="GO" id="GO:0004879">
    <property type="term" value="F:nuclear receptor activity"/>
    <property type="evidence" value="ECO:0007669"/>
    <property type="project" value="TreeGrafter"/>
</dbReference>
<evidence type="ECO:0000256" key="2">
    <source>
        <dbReference type="ARBA" id="ARBA00022771"/>
    </source>
</evidence>
<evidence type="ECO:0000256" key="1">
    <source>
        <dbReference type="ARBA" id="ARBA00022723"/>
    </source>
</evidence>
<evidence type="ECO:0000259" key="10">
    <source>
        <dbReference type="PROSITE" id="PS51030"/>
    </source>
</evidence>